<name>A0A1G4B827_9PEZI</name>
<dbReference type="RefSeq" id="XP_022474752.1">
    <property type="nucleotide sequence ID" value="XM_022618652.1"/>
</dbReference>
<dbReference type="EMBL" id="MJBS01000055">
    <property type="protein sequence ID" value="OHE97599.1"/>
    <property type="molecule type" value="Genomic_DNA"/>
</dbReference>
<dbReference type="GeneID" id="34560162"/>
<dbReference type="AlphaFoldDB" id="A0A1G4B827"/>
<evidence type="ECO:0000313" key="3">
    <source>
        <dbReference type="Proteomes" id="UP000176998"/>
    </source>
</evidence>
<organism evidence="2 3">
    <name type="scientific">Colletotrichum orchidophilum</name>
    <dbReference type="NCBI Taxonomy" id="1209926"/>
    <lineage>
        <taxon>Eukaryota</taxon>
        <taxon>Fungi</taxon>
        <taxon>Dikarya</taxon>
        <taxon>Ascomycota</taxon>
        <taxon>Pezizomycotina</taxon>
        <taxon>Sordariomycetes</taxon>
        <taxon>Hypocreomycetidae</taxon>
        <taxon>Glomerellales</taxon>
        <taxon>Glomerellaceae</taxon>
        <taxon>Colletotrichum</taxon>
    </lineage>
</organism>
<sequence>MYTSSNRATVNGNTPPTQTAAQVLQQNRLQQHRIQSFLTDDDGPNTMLAQASTSAEESMAKHRAQASRKIDDIVSKVKG</sequence>
<evidence type="ECO:0000256" key="1">
    <source>
        <dbReference type="SAM" id="MobiDB-lite"/>
    </source>
</evidence>
<protein>
    <submittedName>
        <fullName evidence="2">Uncharacterized protein</fullName>
    </submittedName>
</protein>
<proteinExistence type="predicted"/>
<reference evidence="2 3" key="1">
    <citation type="submission" date="2016-09" db="EMBL/GenBank/DDBJ databases">
        <authorList>
            <person name="Capua I."/>
            <person name="De Benedictis P."/>
            <person name="Joannis T."/>
            <person name="Lombin L.H."/>
            <person name="Cattoli G."/>
        </authorList>
    </citation>
    <scope>NUCLEOTIDE SEQUENCE [LARGE SCALE GENOMIC DNA]</scope>
    <source>
        <strain evidence="2 3">IMI 309357</strain>
    </source>
</reference>
<feature type="compositionally biased region" description="Polar residues" evidence="1">
    <location>
        <begin position="47"/>
        <end position="56"/>
    </location>
</feature>
<keyword evidence="3" id="KW-1185">Reference proteome</keyword>
<accession>A0A1G4B827</accession>
<feature type="compositionally biased region" description="Basic and acidic residues" evidence="1">
    <location>
        <begin position="68"/>
        <end position="79"/>
    </location>
</feature>
<gene>
    <name evidence="2" type="ORF">CORC01_07014</name>
</gene>
<dbReference type="OrthoDB" id="4846935at2759"/>
<comment type="caution">
    <text evidence="2">The sequence shown here is derived from an EMBL/GenBank/DDBJ whole genome shotgun (WGS) entry which is preliminary data.</text>
</comment>
<dbReference type="Proteomes" id="UP000176998">
    <property type="component" value="Unassembled WGS sequence"/>
</dbReference>
<feature type="region of interest" description="Disordered" evidence="1">
    <location>
        <begin position="37"/>
        <end position="79"/>
    </location>
</feature>
<evidence type="ECO:0000313" key="2">
    <source>
        <dbReference type="EMBL" id="OHE97599.1"/>
    </source>
</evidence>